<feature type="transmembrane region" description="Helical" evidence="1">
    <location>
        <begin position="101"/>
        <end position="123"/>
    </location>
</feature>
<sequence length="149" mass="17022">MGRLLPHSIAIVLLPYERFSFSEGCEYVFSPSQFAWIYAATECGLFASFYLDFLFCVTLITVVLLIDSATFFFIRRRAKDLFHKGSSISQEQLARLRVHKIFFMQGFLCVVNQALGIASYHSLLRDTATKWERIAGTTLIFQLCNIVDA</sequence>
<evidence type="ECO:0000259" key="2">
    <source>
        <dbReference type="Pfam" id="PF10328"/>
    </source>
</evidence>
<comment type="caution">
    <text evidence="3">The sequence shown here is derived from an EMBL/GenBank/DDBJ whole genome shotgun (WGS) entry which is preliminary data.</text>
</comment>
<name>A0A368FLM4_ANCCA</name>
<feature type="domain" description="7TM GPCR serpentine receptor class x (Srx)" evidence="2">
    <location>
        <begin position="19"/>
        <end position="148"/>
    </location>
</feature>
<proteinExistence type="predicted"/>
<dbReference type="PANTHER" id="PTHR23017:SF3">
    <property type="entry name" value="G-PROTEIN COUPLED RECEPTORS FAMILY 1 PROFILE DOMAIN-CONTAINING PROTEIN"/>
    <property type="match status" value="1"/>
</dbReference>
<dbReference type="InterPro" id="IPR019430">
    <property type="entry name" value="7TM_GPCR_serpentine_rcpt_Srx"/>
</dbReference>
<reference evidence="3 4" key="1">
    <citation type="submission" date="2014-10" db="EMBL/GenBank/DDBJ databases">
        <title>Draft genome of the hookworm Ancylostoma caninum.</title>
        <authorList>
            <person name="Mitreva M."/>
        </authorList>
    </citation>
    <scope>NUCLEOTIDE SEQUENCE [LARGE SCALE GENOMIC DNA]</scope>
    <source>
        <strain evidence="3 4">Baltimore</strain>
    </source>
</reference>
<accession>A0A368FLM4</accession>
<dbReference type="OrthoDB" id="5800536at2759"/>
<protein>
    <recommendedName>
        <fullName evidence="2">7TM GPCR serpentine receptor class x (Srx) domain-containing protein</fullName>
    </recommendedName>
</protein>
<dbReference type="Proteomes" id="UP000252519">
    <property type="component" value="Unassembled WGS sequence"/>
</dbReference>
<evidence type="ECO:0000256" key="1">
    <source>
        <dbReference type="SAM" id="Phobius"/>
    </source>
</evidence>
<keyword evidence="1" id="KW-0812">Transmembrane</keyword>
<keyword evidence="1" id="KW-0472">Membrane</keyword>
<dbReference type="EMBL" id="JOJR01001235">
    <property type="protein sequence ID" value="RCN31715.1"/>
    <property type="molecule type" value="Genomic_DNA"/>
</dbReference>
<evidence type="ECO:0000313" key="4">
    <source>
        <dbReference type="Proteomes" id="UP000252519"/>
    </source>
</evidence>
<dbReference type="PANTHER" id="PTHR23017">
    <property type="entry name" value="SERPENTINE RECEPTOR, CLASS X"/>
    <property type="match status" value="1"/>
</dbReference>
<gene>
    <name evidence="3" type="ORF">ANCCAN_22489</name>
</gene>
<keyword evidence="1" id="KW-1133">Transmembrane helix</keyword>
<evidence type="ECO:0000313" key="3">
    <source>
        <dbReference type="EMBL" id="RCN31715.1"/>
    </source>
</evidence>
<dbReference type="Pfam" id="PF10328">
    <property type="entry name" value="7TM_GPCR_Srx"/>
    <property type="match status" value="1"/>
</dbReference>
<keyword evidence="4" id="KW-1185">Reference proteome</keyword>
<dbReference type="AlphaFoldDB" id="A0A368FLM4"/>
<feature type="transmembrane region" description="Helical" evidence="1">
    <location>
        <begin position="46"/>
        <end position="74"/>
    </location>
</feature>
<organism evidence="3 4">
    <name type="scientific">Ancylostoma caninum</name>
    <name type="common">Dog hookworm</name>
    <dbReference type="NCBI Taxonomy" id="29170"/>
    <lineage>
        <taxon>Eukaryota</taxon>
        <taxon>Metazoa</taxon>
        <taxon>Ecdysozoa</taxon>
        <taxon>Nematoda</taxon>
        <taxon>Chromadorea</taxon>
        <taxon>Rhabditida</taxon>
        <taxon>Rhabditina</taxon>
        <taxon>Rhabditomorpha</taxon>
        <taxon>Strongyloidea</taxon>
        <taxon>Ancylostomatidae</taxon>
        <taxon>Ancylostomatinae</taxon>
        <taxon>Ancylostoma</taxon>
    </lineage>
</organism>